<dbReference type="NCBIfam" id="NF001310">
    <property type="entry name" value="PRK00258.1-2"/>
    <property type="match status" value="1"/>
</dbReference>
<keyword evidence="5 8" id="KW-0560">Oxidoreductase</keyword>
<sequence>MTDRYAVIGNPVAHSLSPDIHAAFAAQTGQAMHYDRLPAEPDAFAATARAFFEAGGRGLNVTVPFKLDAADFADRLSDRARAAGAVNTLIAHDQGRIEGDNTDGAGLLRDLQHNRAVTLTDRRLLVLGAGGAAQGVIGPLLAAEPANLIIANRTASKAQSMAERFAAQGPTSGIGFADLADSTPVDVLINATSAGLAGALPDLPANLLAPGATAYDMVYGAASQPFQDWARQHGAAAVCDGLGMLVEQAAESFHRWRGVRPNTAPVLRQLRAGNG</sequence>
<dbReference type="RefSeq" id="WP_311660204.1">
    <property type="nucleotide sequence ID" value="NZ_JAVRHY010000018.1"/>
</dbReference>
<dbReference type="Proteomes" id="UP001259982">
    <property type="component" value="Unassembled WGS sequence"/>
</dbReference>
<feature type="active site" description="Proton acceptor" evidence="8">
    <location>
        <position position="66"/>
    </location>
</feature>
<feature type="binding site" evidence="8">
    <location>
        <position position="219"/>
    </location>
    <ligand>
        <name>shikimate</name>
        <dbReference type="ChEBI" id="CHEBI:36208"/>
    </ligand>
</feature>
<name>A0ABU3BB02_9GAMM</name>
<comment type="caution">
    <text evidence="12">The sequence shown here is derived from an EMBL/GenBank/DDBJ whole genome shotgun (WGS) entry which is preliminary data.</text>
</comment>
<dbReference type="InterPro" id="IPR046346">
    <property type="entry name" value="Aminoacid_DH-like_N_sf"/>
</dbReference>
<evidence type="ECO:0000256" key="1">
    <source>
        <dbReference type="ARBA" id="ARBA00004871"/>
    </source>
</evidence>
<feature type="domain" description="Quinate/shikimate 5-dehydrogenase/glutamyl-tRNA reductase" evidence="9">
    <location>
        <begin position="115"/>
        <end position="194"/>
    </location>
</feature>
<comment type="pathway">
    <text evidence="1 8">Metabolic intermediate biosynthesis; chorismate biosynthesis; chorismate from D-erythrose 4-phosphate and phosphoenolpyruvate: step 4/7.</text>
</comment>
<dbReference type="SUPFAM" id="SSF53223">
    <property type="entry name" value="Aminoacid dehydrogenase-like, N-terminal domain"/>
    <property type="match status" value="1"/>
</dbReference>
<comment type="subunit">
    <text evidence="8">Homodimer.</text>
</comment>
<protein>
    <recommendedName>
        <fullName evidence="2 8">Shikimate dehydrogenase (NADP(+))</fullName>
        <shortName evidence="8">SDH</shortName>
        <ecNumber evidence="2 8">1.1.1.25</ecNumber>
    </recommendedName>
</protein>
<evidence type="ECO:0000256" key="8">
    <source>
        <dbReference type="HAMAP-Rule" id="MF_00222"/>
    </source>
</evidence>
<keyword evidence="4 8" id="KW-0521">NADP</keyword>
<proteinExistence type="inferred from homology"/>
<keyword evidence="13" id="KW-1185">Reference proteome</keyword>
<dbReference type="SUPFAM" id="SSF51735">
    <property type="entry name" value="NAD(P)-binding Rossmann-fold domains"/>
    <property type="match status" value="1"/>
</dbReference>
<dbReference type="CDD" id="cd01065">
    <property type="entry name" value="NAD_bind_Shikimate_DH"/>
    <property type="match status" value="1"/>
</dbReference>
<feature type="binding site" evidence="8">
    <location>
        <position position="87"/>
    </location>
    <ligand>
        <name>shikimate</name>
        <dbReference type="ChEBI" id="CHEBI:36208"/>
    </ligand>
</feature>
<comment type="catalytic activity">
    <reaction evidence="7 8">
        <text>shikimate + NADP(+) = 3-dehydroshikimate + NADPH + H(+)</text>
        <dbReference type="Rhea" id="RHEA:17737"/>
        <dbReference type="ChEBI" id="CHEBI:15378"/>
        <dbReference type="ChEBI" id="CHEBI:16630"/>
        <dbReference type="ChEBI" id="CHEBI:36208"/>
        <dbReference type="ChEBI" id="CHEBI:57783"/>
        <dbReference type="ChEBI" id="CHEBI:58349"/>
        <dbReference type="EC" id="1.1.1.25"/>
    </reaction>
</comment>
<dbReference type="InterPro" id="IPR022893">
    <property type="entry name" value="Shikimate_DH_fam"/>
</dbReference>
<dbReference type="PANTHER" id="PTHR21089:SF1">
    <property type="entry name" value="BIFUNCTIONAL 3-DEHYDROQUINATE DEHYDRATASE_SHIKIMATE DEHYDROGENASE, CHLOROPLASTIC"/>
    <property type="match status" value="1"/>
</dbReference>
<evidence type="ECO:0000256" key="4">
    <source>
        <dbReference type="ARBA" id="ARBA00022857"/>
    </source>
</evidence>
<dbReference type="Gene3D" id="3.40.50.10860">
    <property type="entry name" value="Leucine Dehydrogenase, chain A, domain 1"/>
    <property type="match status" value="1"/>
</dbReference>
<dbReference type="InterPro" id="IPR006151">
    <property type="entry name" value="Shikm_DH/Glu-tRNA_Rdtase"/>
</dbReference>
<reference evidence="12 13" key="1">
    <citation type="submission" date="2023-09" db="EMBL/GenBank/DDBJ databases">
        <authorList>
            <person name="Rey-Velasco X."/>
        </authorList>
    </citation>
    <scope>NUCLEOTIDE SEQUENCE [LARGE SCALE GENOMIC DNA]</scope>
    <source>
        <strain evidence="12 13">P385</strain>
    </source>
</reference>
<evidence type="ECO:0000259" key="11">
    <source>
        <dbReference type="Pfam" id="PF18317"/>
    </source>
</evidence>
<feature type="binding site" evidence="8">
    <location>
        <begin position="15"/>
        <end position="17"/>
    </location>
    <ligand>
        <name>shikimate</name>
        <dbReference type="ChEBI" id="CHEBI:36208"/>
    </ligand>
</feature>
<evidence type="ECO:0000259" key="10">
    <source>
        <dbReference type="Pfam" id="PF08501"/>
    </source>
</evidence>
<evidence type="ECO:0000256" key="2">
    <source>
        <dbReference type="ARBA" id="ARBA00012962"/>
    </source>
</evidence>
<feature type="domain" description="Shikimate dehydrogenase substrate binding N-terminal" evidence="10">
    <location>
        <begin position="7"/>
        <end position="89"/>
    </location>
</feature>
<accession>A0ABU3BB02</accession>
<evidence type="ECO:0000313" key="12">
    <source>
        <dbReference type="EMBL" id="MDT0619647.1"/>
    </source>
</evidence>
<dbReference type="InterPro" id="IPR013708">
    <property type="entry name" value="Shikimate_DH-bd_N"/>
</dbReference>
<keyword evidence="6 8" id="KW-0057">Aromatic amino acid biosynthesis</keyword>
<dbReference type="Gene3D" id="3.40.50.720">
    <property type="entry name" value="NAD(P)-binding Rossmann-like Domain"/>
    <property type="match status" value="1"/>
</dbReference>
<feature type="domain" description="SDH C-terminal" evidence="11">
    <location>
        <begin position="241"/>
        <end position="271"/>
    </location>
</feature>
<dbReference type="Pfam" id="PF01488">
    <property type="entry name" value="Shikimate_DH"/>
    <property type="match status" value="1"/>
</dbReference>
<dbReference type="EC" id="1.1.1.25" evidence="2 8"/>
<dbReference type="Pfam" id="PF18317">
    <property type="entry name" value="SDH_C"/>
    <property type="match status" value="1"/>
</dbReference>
<gene>
    <name evidence="8 12" type="primary">aroE</name>
    <name evidence="12" type="ORF">RM531_14305</name>
</gene>
<feature type="binding site" evidence="8">
    <location>
        <position position="248"/>
    </location>
    <ligand>
        <name>shikimate</name>
        <dbReference type="ChEBI" id="CHEBI:36208"/>
    </ligand>
</feature>
<feature type="binding site" evidence="8">
    <location>
        <position position="103"/>
    </location>
    <ligand>
        <name>shikimate</name>
        <dbReference type="ChEBI" id="CHEBI:36208"/>
    </ligand>
</feature>
<evidence type="ECO:0000313" key="13">
    <source>
        <dbReference type="Proteomes" id="UP001259982"/>
    </source>
</evidence>
<dbReference type="GO" id="GO:0004764">
    <property type="term" value="F:shikimate 3-dehydrogenase (NADP+) activity"/>
    <property type="evidence" value="ECO:0007669"/>
    <property type="project" value="UniProtKB-EC"/>
</dbReference>
<dbReference type="InterPro" id="IPR011342">
    <property type="entry name" value="Shikimate_DH"/>
</dbReference>
<dbReference type="Pfam" id="PF08501">
    <property type="entry name" value="Shikimate_dh_N"/>
    <property type="match status" value="1"/>
</dbReference>
<feature type="binding site" evidence="8">
    <location>
        <begin position="128"/>
        <end position="132"/>
    </location>
    <ligand>
        <name>NADP(+)</name>
        <dbReference type="ChEBI" id="CHEBI:58349"/>
    </ligand>
</feature>
<keyword evidence="3 8" id="KW-0028">Amino-acid biosynthesis</keyword>
<feature type="binding site" evidence="8">
    <location>
        <position position="217"/>
    </location>
    <ligand>
        <name>NADP(+)</name>
        <dbReference type="ChEBI" id="CHEBI:58349"/>
    </ligand>
</feature>
<feature type="binding site" evidence="8">
    <location>
        <position position="241"/>
    </location>
    <ligand>
        <name>NADP(+)</name>
        <dbReference type="ChEBI" id="CHEBI:58349"/>
    </ligand>
</feature>
<organism evidence="12 13">
    <name type="scientific">Spectribacter acetivorans</name>
    <dbReference type="NCBI Taxonomy" id="3075603"/>
    <lineage>
        <taxon>Bacteria</taxon>
        <taxon>Pseudomonadati</taxon>
        <taxon>Pseudomonadota</taxon>
        <taxon>Gammaproteobacteria</taxon>
        <taxon>Salinisphaerales</taxon>
        <taxon>Salinisphaeraceae</taxon>
        <taxon>Spectribacter</taxon>
    </lineage>
</organism>
<dbReference type="PANTHER" id="PTHR21089">
    <property type="entry name" value="SHIKIMATE DEHYDROGENASE"/>
    <property type="match status" value="1"/>
</dbReference>
<evidence type="ECO:0000256" key="7">
    <source>
        <dbReference type="ARBA" id="ARBA00049442"/>
    </source>
</evidence>
<dbReference type="InterPro" id="IPR036291">
    <property type="entry name" value="NAD(P)-bd_dom_sf"/>
</dbReference>
<feature type="binding site" evidence="8">
    <location>
        <begin position="152"/>
        <end position="157"/>
    </location>
    <ligand>
        <name>NADP(+)</name>
        <dbReference type="ChEBI" id="CHEBI:58349"/>
    </ligand>
</feature>
<evidence type="ECO:0000256" key="6">
    <source>
        <dbReference type="ARBA" id="ARBA00023141"/>
    </source>
</evidence>
<comment type="function">
    <text evidence="8">Involved in the biosynthesis of the chorismate, which leads to the biosynthesis of aromatic amino acids. Catalyzes the reversible NADPH linked reduction of 3-dehydroshikimate (DHSA) to yield shikimate (SA).</text>
</comment>
<evidence type="ECO:0000256" key="5">
    <source>
        <dbReference type="ARBA" id="ARBA00023002"/>
    </source>
</evidence>
<dbReference type="NCBIfam" id="TIGR00507">
    <property type="entry name" value="aroE"/>
    <property type="match status" value="1"/>
</dbReference>
<comment type="similarity">
    <text evidence="8">Belongs to the shikimate dehydrogenase family.</text>
</comment>
<dbReference type="InterPro" id="IPR041121">
    <property type="entry name" value="SDH_C"/>
</dbReference>
<evidence type="ECO:0000259" key="9">
    <source>
        <dbReference type="Pfam" id="PF01488"/>
    </source>
</evidence>
<dbReference type="EMBL" id="JAVRHY010000018">
    <property type="protein sequence ID" value="MDT0619647.1"/>
    <property type="molecule type" value="Genomic_DNA"/>
</dbReference>
<evidence type="ECO:0000256" key="3">
    <source>
        <dbReference type="ARBA" id="ARBA00022605"/>
    </source>
</evidence>
<feature type="binding site" evidence="8">
    <location>
        <position position="78"/>
    </location>
    <ligand>
        <name>NADP(+)</name>
        <dbReference type="ChEBI" id="CHEBI:58349"/>
    </ligand>
</feature>
<dbReference type="HAMAP" id="MF_00222">
    <property type="entry name" value="Shikimate_DH_AroE"/>
    <property type="match status" value="1"/>
</dbReference>
<feature type="binding site" evidence="8">
    <location>
        <position position="62"/>
    </location>
    <ligand>
        <name>shikimate</name>
        <dbReference type="ChEBI" id="CHEBI:36208"/>
    </ligand>
</feature>